<evidence type="ECO:0000313" key="1">
    <source>
        <dbReference type="EMBL" id="CAD8092542.1"/>
    </source>
</evidence>
<sequence length="387" mass="46290">MYKSNCQKELCPQKIIQHQYIMKEDFMNCMIFNNKKLLQLENSQRKYDFFQKYIQSFFQFQTTRVVIFHDPSDLKIKLLDLNTNKINPNFVFQSSEKVNIKSDKQSREIIVDKYRLFFLDCEEKSIKYLISQDLEKYYSDNYVCHFTIRILPLYYTPETLFNLEIVIKYDYSNSNAQIELFYWQIDKETIAVYGQDNEQNQSEILLIKPHLLEKAFYIVPTKYQSSYTIMNVTNWINPHQVAIWTNCNDETTRPSIFTFDLRNYYDGQNWLPGPESKLILVLDEYVEQEPAIFMDIYQFNFGSTYVLQIRQIGDNSKISLINYQNIQKPEIVDAFILNSFWIHSAVDHSYIIHFNDLQVEDSTVNFKVISPVENNKLQNKNEFNEII</sequence>
<dbReference type="AlphaFoldDB" id="A0A8S1NKA5"/>
<proteinExistence type="predicted"/>
<evidence type="ECO:0000313" key="2">
    <source>
        <dbReference type="Proteomes" id="UP000692954"/>
    </source>
</evidence>
<dbReference type="EMBL" id="CAJJDN010000059">
    <property type="protein sequence ID" value="CAD8092542.1"/>
    <property type="molecule type" value="Genomic_DNA"/>
</dbReference>
<reference evidence="1" key="1">
    <citation type="submission" date="2021-01" db="EMBL/GenBank/DDBJ databases">
        <authorList>
            <consortium name="Genoscope - CEA"/>
            <person name="William W."/>
        </authorList>
    </citation>
    <scope>NUCLEOTIDE SEQUENCE</scope>
</reference>
<protein>
    <submittedName>
        <fullName evidence="1">Uncharacterized protein</fullName>
    </submittedName>
</protein>
<keyword evidence="2" id="KW-1185">Reference proteome</keyword>
<name>A0A8S1NKA5_9CILI</name>
<comment type="caution">
    <text evidence="1">The sequence shown here is derived from an EMBL/GenBank/DDBJ whole genome shotgun (WGS) entry which is preliminary data.</text>
</comment>
<gene>
    <name evidence="1" type="ORF">PSON_ATCC_30995.1.T0590123</name>
</gene>
<accession>A0A8S1NKA5</accession>
<dbReference type="Proteomes" id="UP000692954">
    <property type="component" value="Unassembled WGS sequence"/>
</dbReference>
<organism evidence="1 2">
    <name type="scientific">Paramecium sonneborni</name>
    <dbReference type="NCBI Taxonomy" id="65129"/>
    <lineage>
        <taxon>Eukaryota</taxon>
        <taxon>Sar</taxon>
        <taxon>Alveolata</taxon>
        <taxon>Ciliophora</taxon>
        <taxon>Intramacronucleata</taxon>
        <taxon>Oligohymenophorea</taxon>
        <taxon>Peniculida</taxon>
        <taxon>Parameciidae</taxon>
        <taxon>Paramecium</taxon>
    </lineage>
</organism>